<name>A0A1G8FU34_9BACI</name>
<gene>
    <name evidence="2" type="ORF">SAMN05192534_11319</name>
</gene>
<dbReference type="STRING" id="568899.SAMN05192534_11319"/>
<dbReference type="PANTHER" id="PTHR34818">
    <property type="entry name" value="PROTEIN BLI-3"/>
    <property type="match status" value="1"/>
</dbReference>
<dbReference type="Pfam" id="PF01243">
    <property type="entry name" value="PNPOx_N"/>
    <property type="match status" value="1"/>
</dbReference>
<dbReference type="InterPro" id="IPR011576">
    <property type="entry name" value="Pyridox_Oxase_N"/>
</dbReference>
<dbReference type="AlphaFoldDB" id="A0A1G8FU34"/>
<dbReference type="PANTHER" id="PTHR34818:SF1">
    <property type="entry name" value="PROTEIN BLI-3"/>
    <property type="match status" value="1"/>
</dbReference>
<sequence length="140" mass="16236">MNQPDVKEKVIDLLDNHKIGVLATVEQNQPRSRYMTFFNDNFILYTPTNKETPKAEDIEENPHVHVLLGYDGEGFGDAYVEVIGKAAIREDDYLKEKIWHDSMNRWLDGPNDPDYVVLEIKPDSIRLMNRKGDSPQELDF</sequence>
<protein>
    <submittedName>
        <fullName evidence="2">General stress protein 26</fullName>
    </submittedName>
</protein>
<dbReference type="InterPro" id="IPR052917">
    <property type="entry name" value="Stress-Dev_Protein"/>
</dbReference>
<evidence type="ECO:0000259" key="1">
    <source>
        <dbReference type="Pfam" id="PF01243"/>
    </source>
</evidence>
<accession>A0A1G8FU34</accession>
<dbReference type="Gene3D" id="2.30.110.10">
    <property type="entry name" value="Electron Transport, Fmn-binding Protein, Chain A"/>
    <property type="match status" value="1"/>
</dbReference>
<dbReference type="Proteomes" id="UP000199163">
    <property type="component" value="Unassembled WGS sequence"/>
</dbReference>
<dbReference type="OrthoDB" id="5431160at2"/>
<evidence type="ECO:0000313" key="3">
    <source>
        <dbReference type="Proteomes" id="UP000199163"/>
    </source>
</evidence>
<evidence type="ECO:0000313" key="2">
    <source>
        <dbReference type="EMBL" id="SDH85597.1"/>
    </source>
</evidence>
<organism evidence="2 3">
    <name type="scientific">Alteribacillus persepolensis</name>
    <dbReference type="NCBI Taxonomy" id="568899"/>
    <lineage>
        <taxon>Bacteria</taxon>
        <taxon>Bacillati</taxon>
        <taxon>Bacillota</taxon>
        <taxon>Bacilli</taxon>
        <taxon>Bacillales</taxon>
        <taxon>Bacillaceae</taxon>
        <taxon>Alteribacillus</taxon>
    </lineage>
</organism>
<dbReference type="EMBL" id="FNDK01000013">
    <property type="protein sequence ID" value="SDH85597.1"/>
    <property type="molecule type" value="Genomic_DNA"/>
</dbReference>
<feature type="domain" description="Pyridoxamine 5'-phosphate oxidase N-terminal" evidence="1">
    <location>
        <begin position="7"/>
        <end position="128"/>
    </location>
</feature>
<keyword evidence="3" id="KW-1185">Reference proteome</keyword>
<proteinExistence type="predicted"/>
<dbReference type="SUPFAM" id="SSF50475">
    <property type="entry name" value="FMN-binding split barrel"/>
    <property type="match status" value="1"/>
</dbReference>
<dbReference type="RefSeq" id="WP_091273903.1">
    <property type="nucleotide sequence ID" value="NZ_FNDK01000013.1"/>
</dbReference>
<reference evidence="2 3" key="1">
    <citation type="submission" date="2016-10" db="EMBL/GenBank/DDBJ databases">
        <authorList>
            <person name="de Groot N.N."/>
        </authorList>
    </citation>
    <scope>NUCLEOTIDE SEQUENCE [LARGE SCALE GENOMIC DNA]</scope>
    <source>
        <strain evidence="2 3">DSM 21632</strain>
    </source>
</reference>
<dbReference type="InterPro" id="IPR012349">
    <property type="entry name" value="Split_barrel_FMN-bd"/>
</dbReference>